<evidence type="ECO:0000256" key="1">
    <source>
        <dbReference type="ARBA" id="ARBA00022737"/>
    </source>
</evidence>
<dbReference type="Proteomes" id="UP000636755">
    <property type="component" value="Unassembled WGS sequence"/>
</dbReference>
<evidence type="ECO:0000259" key="3">
    <source>
        <dbReference type="Pfam" id="PF13401"/>
    </source>
</evidence>
<dbReference type="InterPro" id="IPR027417">
    <property type="entry name" value="P-loop_NTPase"/>
</dbReference>
<dbReference type="EMBL" id="JACOPS010000001">
    <property type="protein sequence ID" value="MBC5727039.1"/>
    <property type="molecule type" value="Genomic_DNA"/>
</dbReference>
<proteinExistence type="predicted"/>
<dbReference type="CDD" id="cd00009">
    <property type="entry name" value="AAA"/>
    <property type="match status" value="1"/>
</dbReference>
<dbReference type="SUPFAM" id="SSF52540">
    <property type="entry name" value="P-loop containing nucleoside triphosphate hydrolases"/>
    <property type="match status" value="1"/>
</dbReference>
<keyword evidence="5" id="KW-1185">Reference proteome</keyword>
<reference evidence="4 5" key="1">
    <citation type="submission" date="2020-08" db="EMBL/GenBank/DDBJ databases">
        <title>Genome public.</title>
        <authorList>
            <person name="Liu C."/>
            <person name="Sun Q."/>
        </authorList>
    </citation>
    <scope>NUCLEOTIDE SEQUENCE [LARGE SCALE GENOMIC DNA]</scope>
    <source>
        <strain evidence="4 5">NSJ-71</strain>
    </source>
</reference>
<dbReference type="Gene3D" id="3.40.50.1220">
    <property type="entry name" value="TPP-binding domain"/>
    <property type="match status" value="1"/>
</dbReference>
<dbReference type="RefSeq" id="WP_186934465.1">
    <property type="nucleotide sequence ID" value="NZ_JACOPS010000001.1"/>
</dbReference>
<dbReference type="InterPro" id="IPR029035">
    <property type="entry name" value="DHS-like_NAD/FAD-binding_dom"/>
</dbReference>
<dbReference type="Gene3D" id="1.25.40.10">
    <property type="entry name" value="Tetratricopeptide repeat domain"/>
    <property type="match status" value="1"/>
</dbReference>
<evidence type="ECO:0000256" key="2">
    <source>
        <dbReference type="ARBA" id="ARBA00022803"/>
    </source>
</evidence>
<dbReference type="InterPro" id="IPR011990">
    <property type="entry name" value="TPR-like_helical_dom_sf"/>
</dbReference>
<dbReference type="InterPro" id="IPR049945">
    <property type="entry name" value="AAA_22"/>
</dbReference>
<dbReference type="SUPFAM" id="SSF48452">
    <property type="entry name" value="TPR-like"/>
    <property type="match status" value="1"/>
</dbReference>
<organism evidence="4 5">
    <name type="scientific">Ruminococcus intestinalis</name>
    <dbReference type="NCBI Taxonomy" id="2763066"/>
    <lineage>
        <taxon>Bacteria</taxon>
        <taxon>Bacillati</taxon>
        <taxon>Bacillota</taxon>
        <taxon>Clostridia</taxon>
        <taxon>Eubacteriales</taxon>
        <taxon>Oscillospiraceae</taxon>
        <taxon>Ruminococcus</taxon>
    </lineage>
</organism>
<dbReference type="Gene3D" id="3.40.50.300">
    <property type="entry name" value="P-loop containing nucleotide triphosphate hydrolases"/>
    <property type="match status" value="1"/>
</dbReference>
<sequence length="1377" mass="159441">MEINKMNGVFHRLYYALTEYKRKGETTLILGAGCSLSSTIKDVSTIGIMKESLYEHNIAIDDEKNWEDIYSNFINVVWSGKTEREQRELLNKRFEGMTPTNAHKCLKNLIEAGYINNIITTNFDLLIETVCEDMSYLKRTGDMGYSKHGNAEPKFNLLKVHGDLDSGILRFSPAELMKLSPDLSNDINKKTQGLTIFIGYRGQDVGLMNSINCNSSSSMFWIDISGPYNQNSYEAQKIINLLSARESLENVLSGKKFGDFNNILPELNSILVLENHKSIINAQKKHLISGWQDTSILDVLSINSRFYDLFLGILYCSKIISDSHQCDVQLYSSCLQAYLYVFKKKLLPSKLVNIPNNEVDALILGVAFEIVIRAFCLNITTSDYANKLNDTFIKEIDSNILFDSTFWDIIKDIISLKESSVINQIKLNFKNEHLKIESINIPFTDLSNVMRIIKILSAVTFPYTKNVKYKVFYGKEESLRCFNNKIHIDLGEIETDEKSFINDSLVKGLPFYQTCIVDNQVNIISKWLDIKFSVKDDDFISKDSIYIFCLKQCDKTTKEFLNLNNICNQKYIELRLDNDINDFIFSDKTAIFITGSSGSGKTSAVRNFMLKNKELHFSIVSSKVNQTDYLDLSAFLGIEIDASEEESVINTLNKALKINNSRIILIIDGINELNFESQKQYYLKINDLARKIYNLKCNNIKIIVTCREHAYLQYKDTTGVNLNYLYFYRNDKSEFGIVQNQDANYKVKPFNDNEFSALLKCYFSDDKIIDAIKNIKIQNMTPFYFAIIDEYLQTYSIESLDFNNNNLLFEVLSKTMFGRLTKTNQLFAKKIIFTYFDLIINCNLLYVTKYMIENALLSDGNMNESAYYIDVFNALVDVNILATDFSKHNNIKFSHDKIEEFFFEKYLEEYIVINNETLEKVLHLCKINLIYKEGFVQFLINEANENLGVFKKILTDNYSGNMDILPKLTIEAVSHFNSLESDLKYLLHDRDYNDSKALINIIISGMEEILISYSLYTYDLINIIDIILCIRSKVIDNDVKSYMYYFKSRLLYFNNDYDGALEYTDKSIRTINPNNLSFSTNLNMNKAVILMEIGHSSDSITILQSEFDKYNNDYDIRNKIRIGIELGRVLNHNGKIKEPLELYDELLTYKEQITEPYILARICEQKGNSLNKIMFEKLHYGFVSISNIEKDCLIDVKKLFSEAINLYEDAMNLLIKENEVFCYSGVVPEKINTYVSYSMSVNETGMDECKTLIKKVDKLFEDITTPYKTDFNLAKAYYYEYLGNIDKAIECMECALENSLDLKNQNKEAKSNLFYAQFAYRRILKLQQDKNEMAKWKSLGLECIDKALRYYMHYTINNDNYNIRLCNNLTALFNDLI</sequence>
<comment type="caution">
    <text evidence="4">The sequence shown here is derived from an EMBL/GenBank/DDBJ whole genome shotgun (WGS) entry which is preliminary data.</text>
</comment>
<dbReference type="Pfam" id="PF13401">
    <property type="entry name" value="AAA_22"/>
    <property type="match status" value="1"/>
</dbReference>
<keyword evidence="1" id="KW-0677">Repeat</keyword>
<evidence type="ECO:0000313" key="5">
    <source>
        <dbReference type="Proteomes" id="UP000636755"/>
    </source>
</evidence>
<name>A0ABR7HHQ6_9FIRM</name>
<feature type="domain" description="ORC1/DEAH AAA+ ATPase" evidence="3">
    <location>
        <begin position="587"/>
        <end position="704"/>
    </location>
</feature>
<evidence type="ECO:0000313" key="4">
    <source>
        <dbReference type="EMBL" id="MBC5727039.1"/>
    </source>
</evidence>
<protein>
    <submittedName>
        <fullName evidence="4">SIR2 family protein</fullName>
    </submittedName>
</protein>
<gene>
    <name evidence="4" type="ORF">H8R91_00575</name>
</gene>
<accession>A0ABR7HHQ6</accession>
<dbReference type="PANTHER" id="PTHR44943:SF4">
    <property type="entry name" value="TPR REPEAT-CONTAINING PROTEIN MJ0798"/>
    <property type="match status" value="1"/>
</dbReference>
<dbReference type="SUPFAM" id="SSF52467">
    <property type="entry name" value="DHS-like NAD/FAD-binding domain"/>
    <property type="match status" value="1"/>
</dbReference>
<dbReference type="PANTHER" id="PTHR44943">
    <property type="entry name" value="CELLULOSE SYNTHASE OPERON PROTEIN C"/>
    <property type="match status" value="1"/>
</dbReference>
<keyword evidence="2" id="KW-0802">TPR repeat</keyword>
<dbReference type="InterPro" id="IPR051685">
    <property type="entry name" value="Ycf3/AcsC/BcsC/TPR_MFPF"/>
</dbReference>